<dbReference type="RefSeq" id="WP_184842675.1">
    <property type="nucleotide sequence ID" value="NZ_JACHMN010000003.1"/>
</dbReference>
<accession>A0A841C0J7</accession>
<comment type="caution">
    <text evidence="1">The sequence shown here is derived from an EMBL/GenBank/DDBJ whole genome shotgun (WGS) entry which is preliminary data.</text>
</comment>
<dbReference type="EMBL" id="JACHMN010000003">
    <property type="protein sequence ID" value="MBB5872673.1"/>
    <property type="molecule type" value="Genomic_DNA"/>
</dbReference>
<evidence type="ECO:0000313" key="1">
    <source>
        <dbReference type="EMBL" id="MBB5872673.1"/>
    </source>
</evidence>
<dbReference type="Proteomes" id="UP000587527">
    <property type="component" value="Unassembled WGS sequence"/>
</dbReference>
<keyword evidence="2" id="KW-1185">Reference proteome</keyword>
<dbReference type="AlphaFoldDB" id="A0A841C0J7"/>
<sequence length="152" mass="16873">MATPDLIPINHEPGYRTDTIGRFADGQFFGSVVAGFADGIAPDGDWAAHKRWYAVLHRFDQEGNHVSSDIQFAGTTADGESRVVDKATGMLRQWLDELPGRSFGDISIRLFQVEVDGVTFGLIDETSDDDGYVELYPDELGFYEPWSGDYDT</sequence>
<reference evidence="1 2" key="1">
    <citation type="submission" date="2020-08" db="EMBL/GenBank/DDBJ databases">
        <title>Sequencing the genomes of 1000 actinobacteria strains.</title>
        <authorList>
            <person name="Klenk H.-P."/>
        </authorList>
    </citation>
    <scope>NUCLEOTIDE SEQUENCE [LARGE SCALE GENOMIC DNA]</scope>
    <source>
        <strain evidence="1 2">DSM 45362</strain>
    </source>
</reference>
<evidence type="ECO:0000313" key="2">
    <source>
        <dbReference type="Proteomes" id="UP000587527"/>
    </source>
</evidence>
<organism evidence="1 2">
    <name type="scientific">Allocatelliglobosispora scoriae</name>
    <dbReference type="NCBI Taxonomy" id="643052"/>
    <lineage>
        <taxon>Bacteria</taxon>
        <taxon>Bacillati</taxon>
        <taxon>Actinomycetota</taxon>
        <taxon>Actinomycetes</taxon>
        <taxon>Micromonosporales</taxon>
        <taxon>Micromonosporaceae</taxon>
        <taxon>Allocatelliglobosispora</taxon>
    </lineage>
</organism>
<gene>
    <name evidence="1" type="ORF">F4553_006107</name>
</gene>
<keyword evidence="1" id="KW-0456">Lyase</keyword>
<name>A0A841C0J7_9ACTN</name>
<protein>
    <submittedName>
        <fullName evidence="1">Formate hydrogenlyase regulatory protein HycA</fullName>
    </submittedName>
</protein>
<proteinExistence type="predicted"/>
<dbReference type="GO" id="GO:0016829">
    <property type="term" value="F:lyase activity"/>
    <property type="evidence" value="ECO:0007669"/>
    <property type="project" value="UniProtKB-KW"/>
</dbReference>